<dbReference type="EMBL" id="JACBZI010000001">
    <property type="protein sequence ID" value="NYI09018.1"/>
    <property type="molecule type" value="Genomic_DNA"/>
</dbReference>
<sequence length="155" mass="17072">MDISDLPDHPDCDPAADPDRLVLDDQVSLLRAWRHLVGPHDAHRGHSVWLMLIDEHDHPMAGVLEIEHWVDLPEPDQLDSMVAMLRDLLDDVAPDGRVALLRSRPGTHPVDAEDRRFVGALLAACRRGGLPADLVHLATADRVVPMPPDDLPATA</sequence>
<evidence type="ECO:0000313" key="1">
    <source>
        <dbReference type="EMBL" id="NYI09018.1"/>
    </source>
</evidence>
<protein>
    <submittedName>
        <fullName evidence="1">Uncharacterized protein</fullName>
    </submittedName>
</protein>
<keyword evidence="2" id="KW-1185">Reference proteome</keyword>
<dbReference type="AlphaFoldDB" id="A0A7Y9YB70"/>
<accession>A0A7Y9YB70</accession>
<comment type="caution">
    <text evidence="1">The sequence shown here is derived from an EMBL/GenBank/DDBJ whole genome shotgun (WGS) entry which is preliminary data.</text>
</comment>
<proteinExistence type="predicted"/>
<gene>
    <name evidence="1" type="ORF">BKA05_000533</name>
</gene>
<reference evidence="1 2" key="1">
    <citation type="submission" date="2020-07" db="EMBL/GenBank/DDBJ databases">
        <title>Sequencing the genomes of 1000 actinobacteria strains.</title>
        <authorList>
            <person name="Klenk H.-P."/>
        </authorList>
    </citation>
    <scope>NUCLEOTIDE SEQUENCE [LARGE SCALE GENOMIC DNA]</scope>
    <source>
        <strain evidence="1 2">DSM 18248</strain>
    </source>
</reference>
<organism evidence="1 2">
    <name type="scientific">Nocardioides marinus</name>
    <dbReference type="NCBI Taxonomy" id="374514"/>
    <lineage>
        <taxon>Bacteria</taxon>
        <taxon>Bacillati</taxon>
        <taxon>Actinomycetota</taxon>
        <taxon>Actinomycetes</taxon>
        <taxon>Propionibacteriales</taxon>
        <taxon>Nocardioidaceae</taxon>
        <taxon>Nocardioides</taxon>
    </lineage>
</organism>
<dbReference type="RefSeq" id="WP_179530052.1">
    <property type="nucleotide sequence ID" value="NZ_BAAAPP010000002.1"/>
</dbReference>
<dbReference type="Proteomes" id="UP000537326">
    <property type="component" value="Unassembled WGS sequence"/>
</dbReference>
<evidence type="ECO:0000313" key="2">
    <source>
        <dbReference type="Proteomes" id="UP000537326"/>
    </source>
</evidence>
<name>A0A7Y9YB70_9ACTN</name>